<dbReference type="EMBL" id="MDUX01000004">
    <property type="protein sequence ID" value="KAF7600516.1"/>
    <property type="molecule type" value="Genomic_DNA"/>
</dbReference>
<dbReference type="Proteomes" id="UP000623509">
    <property type="component" value="Unassembled WGS sequence"/>
</dbReference>
<evidence type="ECO:0000313" key="2">
    <source>
        <dbReference type="EMBL" id="PAS94915.1"/>
    </source>
</evidence>
<name>A0A272EXT2_9RHOO</name>
<gene>
    <name evidence="1" type="ORF">BGI27_02135</name>
    <name evidence="2" type="ORF">CGU29_02030</name>
</gene>
<proteinExistence type="predicted"/>
<organism evidence="2 3">
    <name type="scientific">Candidatus Dactylopiibacterium carminicum</name>
    <dbReference type="NCBI Taxonomy" id="857335"/>
    <lineage>
        <taxon>Bacteria</taxon>
        <taxon>Pseudomonadati</taxon>
        <taxon>Pseudomonadota</taxon>
        <taxon>Betaproteobacteria</taxon>
        <taxon>Rhodocyclales</taxon>
        <taxon>Rhodocyclaceae</taxon>
        <taxon>Candidatus Dactylopiibacterium</taxon>
    </lineage>
</organism>
<keyword evidence="4" id="KW-1185">Reference proteome</keyword>
<reference evidence="2 3" key="2">
    <citation type="submission" date="2017-07" db="EMBL/GenBank/DDBJ databases">
        <title>Candidatus Dactylopiibacterium carminicum, a nitrogen-fixing symbiont of the cochineal insect Dactylopius coccus and Dactylopius opuntiae (Hemiptera: Coccoidea: Dactylopiidae).</title>
        <authorList>
            <person name="Vera A."/>
        </authorList>
    </citation>
    <scope>NUCLEOTIDE SEQUENCE [LARGE SCALE GENOMIC DNA]</scope>
    <source>
        <strain evidence="2 3">NFDCM</strain>
    </source>
</reference>
<dbReference type="AlphaFoldDB" id="A0A272EXT2"/>
<comment type="caution">
    <text evidence="2">The sequence shown here is derived from an EMBL/GenBank/DDBJ whole genome shotgun (WGS) entry which is preliminary data.</text>
</comment>
<dbReference type="Proteomes" id="UP000216107">
    <property type="component" value="Unassembled WGS sequence"/>
</dbReference>
<reference evidence="1 4" key="1">
    <citation type="submission" date="2016-08" db="EMBL/GenBank/DDBJ databases">
        <title>Candidatus Dactylopiibacterium carminicum genome sequence.</title>
        <authorList>
            <person name="Ramirez-Puebla S.T."/>
            <person name="Ormeno-Orrillo E."/>
            <person name="Vera-Ponce De Leon A."/>
            <person name="Luis L."/>
            <person name="Sanchez-Flores A."/>
            <person name="Monica R."/>
            <person name="Martinez-Romero E."/>
        </authorList>
    </citation>
    <scope>NUCLEOTIDE SEQUENCE [LARGE SCALE GENOMIC DNA]</scope>
    <source>
        <strain evidence="1">END1</strain>
    </source>
</reference>
<evidence type="ECO:0000313" key="4">
    <source>
        <dbReference type="Proteomes" id="UP000623509"/>
    </source>
</evidence>
<protein>
    <submittedName>
        <fullName evidence="2">Uncharacterized protein</fullName>
    </submittedName>
</protein>
<evidence type="ECO:0000313" key="1">
    <source>
        <dbReference type="EMBL" id="KAF7600516.1"/>
    </source>
</evidence>
<evidence type="ECO:0000313" key="3">
    <source>
        <dbReference type="Proteomes" id="UP000216107"/>
    </source>
</evidence>
<dbReference type="RefSeq" id="WP_095523272.1">
    <property type="nucleotide sequence ID" value="NZ_MDUX01000004.1"/>
</dbReference>
<sequence length="127" mass="13390">MDTAFAAPGATENAFSGAFHGDAELRDWLLARLFRRAAEGRLKGFQFEWENGQGGLTAGLVSSASPEVFTSLTGMPPSFAAALEACIPEAVTEALARSLLEGVSVGADLRQIAPRFVLAMLDDSVTE</sequence>
<accession>A0A272EXT2</accession>
<dbReference type="EMBL" id="NMRN01000003">
    <property type="protein sequence ID" value="PAS94915.1"/>
    <property type="molecule type" value="Genomic_DNA"/>
</dbReference>